<dbReference type="Proteomes" id="UP000283895">
    <property type="component" value="Unassembled WGS sequence"/>
</dbReference>
<proteinExistence type="predicted"/>
<evidence type="ECO:0000313" key="2">
    <source>
        <dbReference type="Proteomes" id="UP000283895"/>
    </source>
</evidence>
<dbReference type="OrthoDB" id="5404599at2759"/>
<evidence type="ECO:0000313" key="1">
    <source>
        <dbReference type="EMBL" id="ROV93010.1"/>
    </source>
</evidence>
<organism evidence="1 2">
    <name type="scientific">Cytospora schulzeri</name>
    <dbReference type="NCBI Taxonomy" id="448051"/>
    <lineage>
        <taxon>Eukaryota</taxon>
        <taxon>Fungi</taxon>
        <taxon>Dikarya</taxon>
        <taxon>Ascomycota</taxon>
        <taxon>Pezizomycotina</taxon>
        <taxon>Sordariomycetes</taxon>
        <taxon>Sordariomycetidae</taxon>
        <taxon>Diaporthales</taxon>
        <taxon>Cytosporaceae</taxon>
        <taxon>Cytospora</taxon>
    </lineage>
</organism>
<sequence length="119" mass="13301">MSNKIGTEIILPISPPAMSFGVAADFFTSASSGEPRSLPSPFHVLGRQDVKSVYIVLFEKSKLVVKYGDFDEVRPNEAWPYEQCGRRSLADMFLPRRCSDGDFMMARTSVILVSCQEFV</sequence>
<reference evidence="1 2" key="1">
    <citation type="submission" date="2015-09" db="EMBL/GenBank/DDBJ databases">
        <title>Host preference determinants of Valsa canker pathogens revealed by comparative genomics.</title>
        <authorList>
            <person name="Yin Z."/>
            <person name="Huang L."/>
        </authorList>
    </citation>
    <scope>NUCLEOTIDE SEQUENCE [LARGE SCALE GENOMIC DNA]</scope>
    <source>
        <strain evidence="1 2">03-1</strain>
    </source>
</reference>
<dbReference type="EMBL" id="LKEA01000047">
    <property type="protein sequence ID" value="ROV93010.1"/>
    <property type="molecule type" value="Genomic_DNA"/>
</dbReference>
<dbReference type="AlphaFoldDB" id="A0A423VPV5"/>
<protein>
    <submittedName>
        <fullName evidence="1">Uncharacterized protein</fullName>
    </submittedName>
</protein>
<name>A0A423VPV5_9PEZI</name>
<gene>
    <name evidence="1" type="ORF">VMCG_08988</name>
</gene>
<comment type="caution">
    <text evidence="1">The sequence shown here is derived from an EMBL/GenBank/DDBJ whole genome shotgun (WGS) entry which is preliminary data.</text>
</comment>
<keyword evidence="2" id="KW-1185">Reference proteome</keyword>
<accession>A0A423VPV5</accession>